<dbReference type="PANTHER" id="PTHR43138">
    <property type="entry name" value="ACETYLTRANSFERASE, GNAT FAMILY"/>
    <property type="match status" value="1"/>
</dbReference>
<dbReference type="GO" id="GO:0016747">
    <property type="term" value="F:acyltransferase activity, transferring groups other than amino-acyl groups"/>
    <property type="evidence" value="ECO:0007669"/>
    <property type="project" value="InterPro"/>
</dbReference>
<dbReference type="Proteomes" id="UP000041254">
    <property type="component" value="Unassembled WGS sequence"/>
</dbReference>
<dbReference type="PROSITE" id="PS51186">
    <property type="entry name" value="GNAT"/>
    <property type="match status" value="1"/>
</dbReference>
<dbReference type="InParanoid" id="A0A0G4H2G9"/>
<evidence type="ECO:0000313" key="2">
    <source>
        <dbReference type="EMBL" id="CEM37833.1"/>
    </source>
</evidence>
<dbReference type="InterPro" id="IPR052742">
    <property type="entry name" value="Mito_N-acetyltransferase"/>
</dbReference>
<proteinExistence type="predicted"/>
<reference evidence="2 3" key="1">
    <citation type="submission" date="2014-11" db="EMBL/GenBank/DDBJ databases">
        <authorList>
            <person name="Zhu J."/>
            <person name="Qi W."/>
            <person name="Song R."/>
        </authorList>
    </citation>
    <scope>NUCLEOTIDE SEQUENCE [LARGE SCALE GENOMIC DNA]</scope>
</reference>
<evidence type="ECO:0000259" key="1">
    <source>
        <dbReference type="PROSITE" id="PS51186"/>
    </source>
</evidence>
<dbReference type="OrthoDB" id="10264707at2759"/>
<dbReference type="Gene3D" id="3.40.630.30">
    <property type="match status" value="1"/>
</dbReference>
<dbReference type="VEuPathDB" id="CryptoDB:Vbra_19423"/>
<dbReference type="Pfam" id="PF00583">
    <property type="entry name" value="Acetyltransf_1"/>
    <property type="match status" value="1"/>
</dbReference>
<dbReference type="InterPro" id="IPR016181">
    <property type="entry name" value="Acyl_CoA_acyltransferase"/>
</dbReference>
<dbReference type="GO" id="GO:0005634">
    <property type="term" value="C:nucleus"/>
    <property type="evidence" value="ECO:0007669"/>
    <property type="project" value="TreeGrafter"/>
</dbReference>
<gene>
    <name evidence="2" type="ORF">Vbra_19423</name>
</gene>
<accession>A0A0G4H2G9</accession>
<keyword evidence="3" id="KW-1185">Reference proteome</keyword>
<feature type="domain" description="N-acetyltransferase" evidence="1">
    <location>
        <begin position="31"/>
        <end position="189"/>
    </location>
</feature>
<organism evidence="2 3">
    <name type="scientific">Vitrella brassicaformis (strain CCMP3155)</name>
    <dbReference type="NCBI Taxonomy" id="1169540"/>
    <lineage>
        <taxon>Eukaryota</taxon>
        <taxon>Sar</taxon>
        <taxon>Alveolata</taxon>
        <taxon>Colpodellida</taxon>
        <taxon>Vitrellaceae</taxon>
        <taxon>Vitrella</taxon>
    </lineage>
</organism>
<dbReference type="SUPFAM" id="SSF55729">
    <property type="entry name" value="Acyl-CoA N-acyltransferases (Nat)"/>
    <property type="match status" value="1"/>
</dbReference>
<name>A0A0G4H2G9_VITBC</name>
<dbReference type="PANTHER" id="PTHR43138:SF1">
    <property type="entry name" value="N-ACETYLTRANSFERASE ACA1"/>
    <property type="match status" value="1"/>
</dbReference>
<evidence type="ECO:0000313" key="3">
    <source>
        <dbReference type="Proteomes" id="UP000041254"/>
    </source>
</evidence>
<dbReference type="AlphaFoldDB" id="A0A0G4H2G9"/>
<dbReference type="STRING" id="1169540.A0A0G4H2G9"/>
<dbReference type="CDD" id="cd04301">
    <property type="entry name" value="NAT_SF"/>
    <property type="match status" value="1"/>
</dbReference>
<sequence length="205" mass="22955">MAYVFPKKERCKDDIKILPLTGVLKDGATTVEVDWFSDGNFSDVHRMFNDALDDGDSYPYEGPMDAETFEAYYLSHDVFVCRITSSDSLAGTVVGSFYIKPNWPGRCSHICNGGFLVDRPYRGRGIGRFMAECFLKLAPALGYRASFFNLVFASNEASIRLWDSLGFERVGVVPRAGRLKGLGYVDAIQYMYDFGPWDVPADEGE</sequence>
<dbReference type="InterPro" id="IPR000182">
    <property type="entry name" value="GNAT_dom"/>
</dbReference>
<protein>
    <recommendedName>
        <fullName evidence="1">N-acetyltransferase domain-containing protein</fullName>
    </recommendedName>
</protein>
<dbReference type="EMBL" id="CDMY01000954">
    <property type="protein sequence ID" value="CEM37833.1"/>
    <property type="molecule type" value="Genomic_DNA"/>
</dbReference>